<sequence length="321" mass="35484">MGQDWSLTSSKKALRDSRPSPVLPKAGDQVEMEDRHITLMSLTPGVFLSAVFDGHGGAKTAEFAANHTHQMIKEISSHIELKRTELKWTFPFDPKIKTDRLISQKVEECSGSTACAILIDSDQIYCSNIGDSRAIASIGGHVCPLSFDHKPNRRDELKRIESGGGWVEFNRVNGALAMSRALGDFFFKQNIDRQELSPLHKQIVTAIPDVIICKQKELEFLVLACDGVFDMMTNTEVIKFVRNKLAQKIHPKEICQRLLEVCIAEQPSTSLPGCDNVTVTIIFPTDIASIYKKCAKPKNSKKPALAMSDSDYAAACGENSS</sequence>
<keyword evidence="5" id="KW-0464">Manganese</keyword>
<dbReference type="InterPro" id="IPR036457">
    <property type="entry name" value="PPM-type-like_dom_sf"/>
</dbReference>
<name>E4YSE3_OIKDI</name>
<dbReference type="InterPro" id="IPR001932">
    <property type="entry name" value="PPM-type_phosphatase-like_dom"/>
</dbReference>
<comment type="cofactor">
    <cofactor evidence="1">
        <name>Mn(2+)</name>
        <dbReference type="ChEBI" id="CHEBI:29035"/>
    </cofactor>
</comment>
<gene>
    <name evidence="8" type="ORF">GSOID_T00032313001</name>
</gene>
<feature type="domain" description="PPM-type phosphatase" evidence="7">
    <location>
        <begin position="15"/>
        <end position="284"/>
    </location>
</feature>
<dbReference type="EC" id="3.1.3.16" evidence="4"/>
<evidence type="ECO:0000256" key="2">
    <source>
        <dbReference type="ARBA" id="ARBA00001946"/>
    </source>
</evidence>
<dbReference type="PANTHER" id="PTHR13832">
    <property type="entry name" value="PROTEIN PHOSPHATASE 2C"/>
    <property type="match status" value="1"/>
</dbReference>
<evidence type="ECO:0000256" key="4">
    <source>
        <dbReference type="ARBA" id="ARBA00013081"/>
    </source>
</evidence>
<dbReference type="EMBL" id="FN655202">
    <property type="protein sequence ID" value="CBY38382.1"/>
    <property type="molecule type" value="Genomic_DNA"/>
</dbReference>
<organism evidence="8">
    <name type="scientific">Oikopleura dioica</name>
    <name type="common">Tunicate</name>
    <dbReference type="NCBI Taxonomy" id="34765"/>
    <lineage>
        <taxon>Eukaryota</taxon>
        <taxon>Metazoa</taxon>
        <taxon>Chordata</taxon>
        <taxon>Tunicata</taxon>
        <taxon>Appendicularia</taxon>
        <taxon>Copelata</taxon>
        <taxon>Oikopleuridae</taxon>
        <taxon>Oikopleura</taxon>
    </lineage>
</organism>
<dbReference type="InterPro" id="IPR015655">
    <property type="entry name" value="PP2C"/>
</dbReference>
<protein>
    <recommendedName>
        <fullName evidence="4">protein-serine/threonine phosphatase</fullName>
        <ecNumber evidence="4">3.1.3.16</ecNumber>
    </recommendedName>
</protein>
<evidence type="ECO:0000256" key="6">
    <source>
        <dbReference type="SAM" id="MobiDB-lite"/>
    </source>
</evidence>
<dbReference type="Pfam" id="PF00481">
    <property type="entry name" value="PP2C"/>
    <property type="match status" value="1"/>
</dbReference>
<evidence type="ECO:0000313" key="8">
    <source>
        <dbReference type="EMBL" id="CBY38382.1"/>
    </source>
</evidence>
<dbReference type="Gene3D" id="3.60.40.10">
    <property type="entry name" value="PPM-type phosphatase domain"/>
    <property type="match status" value="1"/>
</dbReference>
<comment type="cofactor">
    <cofactor evidence="2">
        <name>Mg(2+)</name>
        <dbReference type="ChEBI" id="CHEBI:18420"/>
    </cofactor>
</comment>
<evidence type="ECO:0000256" key="1">
    <source>
        <dbReference type="ARBA" id="ARBA00001936"/>
    </source>
</evidence>
<evidence type="ECO:0000256" key="5">
    <source>
        <dbReference type="ARBA" id="ARBA00023211"/>
    </source>
</evidence>
<evidence type="ECO:0000259" key="7">
    <source>
        <dbReference type="PROSITE" id="PS51746"/>
    </source>
</evidence>
<accession>E4YSE3</accession>
<dbReference type="SUPFAM" id="SSF81606">
    <property type="entry name" value="PP2C-like"/>
    <property type="match status" value="1"/>
</dbReference>
<dbReference type="PROSITE" id="PS51746">
    <property type="entry name" value="PPM_2"/>
    <property type="match status" value="1"/>
</dbReference>
<dbReference type="PANTHER" id="PTHR13832:SF565">
    <property type="entry name" value="AT28366P-RELATED"/>
    <property type="match status" value="1"/>
</dbReference>
<feature type="region of interest" description="Disordered" evidence="6">
    <location>
        <begin position="1"/>
        <end position="29"/>
    </location>
</feature>
<evidence type="ECO:0000256" key="3">
    <source>
        <dbReference type="ARBA" id="ARBA00006702"/>
    </source>
</evidence>
<dbReference type="AlphaFoldDB" id="E4YSE3"/>
<proteinExistence type="inferred from homology"/>
<reference evidence="8" key="1">
    <citation type="journal article" date="2010" name="Science">
        <title>Plasticity of animal genome architecture unmasked by rapid evolution of a pelagic tunicate.</title>
        <authorList>
            <person name="Denoeud F."/>
            <person name="Henriet S."/>
            <person name="Mungpakdee S."/>
            <person name="Aury J.M."/>
            <person name="Da Silva C."/>
            <person name="Brinkmann H."/>
            <person name="Mikhaleva J."/>
            <person name="Olsen L.C."/>
            <person name="Jubin C."/>
            <person name="Canestro C."/>
            <person name="Bouquet J.M."/>
            <person name="Danks G."/>
            <person name="Poulain J."/>
            <person name="Campsteijn C."/>
            <person name="Adamski M."/>
            <person name="Cross I."/>
            <person name="Yadetie F."/>
            <person name="Muffato M."/>
            <person name="Louis A."/>
            <person name="Butcher S."/>
            <person name="Tsagkogeorga G."/>
            <person name="Konrad A."/>
            <person name="Singh S."/>
            <person name="Jensen M.F."/>
            <person name="Cong E.H."/>
            <person name="Eikeseth-Otteraa H."/>
            <person name="Noel B."/>
            <person name="Anthouard V."/>
            <person name="Porcel B.M."/>
            <person name="Kachouri-Lafond R."/>
            <person name="Nishino A."/>
            <person name="Ugolini M."/>
            <person name="Chourrout P."/>
            <person name="Nishida H."/>
            <person name="Aasland R."/>
            <person name="Huzurbazar S."/>
            <person name="Westhof E."/>
            <person name="Delsuc F."/>
            <person name="Lehrach H."/>
            <person name="Reinhardt R."/>
            <person name="Weissenbach J."/>
            <person name="Roy S.W."/>
            <person name="Artiguenave F."/>
            <person name="Postlethwait J.H."/>
            <person name="Manak J.R."/>
            <person name="Thompson E.M."/>
            <person name="Jaillon O."/>
            <person name="Du Pasquier L."/>
            <person name="Boudinot P."/>
            <person name="Liberles D.A."/>
            <person name="Volff J.N."/>
            <person name="Philippe H."/>
            <person name="Lenhard B."/>
            <person name="Roest Crollius H."/>
            <person name="Wincker P."/>
            <person name="Chourrout D."/>
        </authorList>
    </citation>
    <scope>NUCLEOTIDE SEQUENCE [LARGE SCALE GENOMIC DNA]</scope>
</reference>
<feature type="compositionally biased region" description="Polar residues" evidence="6">
    <location>
        <begin position="1"/>
        <end position="11"/>
    </location>
</feature>
<dbReference type="GO" id="GO:0004722">
    <property type="term" value="F:protein serine/threonine phosphatase activity"/>
    <property type="evidence" value="ECO:0007669"/>
    <property type="project" value="UniProtKB-EC"/>
</dbReference>
<dbReference type="Proteomes" id="UP000011014">
    <property type="component" value="Unassembled WGS sequence"/>
</dbReference>
<dbReference type="CDD" id="cd00143">
    <property type="entry name" value="PP2Cc"/>
    <property type="match status" value="1"/>
</dbReference>
<comment type="similarity">
    <text evidence="3">Belongs to the PP2C family.</text>
</comment>
<dbReference type="SMART" id="SM00332">
    <property type="entry name" value="PP2Cc"/>
    <property type="match status" value="1"/>
</dbReference>